<gene>
    <name evidence="2" type="ORF">GGD55_002042</name>
</gene>
<dbReference type="Proteomes" id="UP000585507">
    <property type="component" value="Unassembled WGS sequence"/>
</dbReference>
<evidence type="ECO:0000256" key="1">
    <source>
        <dbReference type="SAM" id="SignalP"/>
    </source>
</evidence>
<keyword evidence="3" id="KW-1185">Reference proteome</keyword>
<feature type="chain" id="PRO_5030702569" evidence="1">
    <location>
        <begin position="27"/>
        <end position="103"/>
    </location>
</feature>
<keyword evidence="1" id="KW-0732">Signal</keyword>
<name>A0A7W8U9R1_9HYPH</name>
<comment type="caution">
    <text evidence="2">The sequence shown here is derived from an EMBL/GenBank/DDBJ whole genome shotgun (WGS) entry which is preliminary data.</text>
</comment>
<accession>A0A7W8U9R1</accession>
<dbReference type="RefSeq" id="WP_018327919.1">
    <property type="nucleotide sequence ID" value="NZ_JACHBK010000004.1"/>
</dbReference>
<sequence>MARKLILILTGAALLALALAVQPAAAEPIFNCAEHSKIVEFLGSHYSEKLLAVGLINEAAILEVYVSESGSWTILVTNVSGRSCVVFAGQNWETIPVGPDLKT</sequence>
<feature type="signal peptide" evidence="1">
    <location>
        <begin position="1"/>
        <end position="26"/>
    </location>
</feature>
<organism evidence="2 3">
    <name type="scientific">Rhizobium giardinii</name>
    <dbReference type="NCBI Taxonomy" id="56731"/>
    <lineage>
        <taxon>Bacteria</taxon>
        <taxon>Pseudomonadati</taxon>
        <taxon>Pseudomonadota</taxon>
        <taxon>Alphaproteobacteria</taxon>
        <taxon>Hyphomicrobiales</taxon>
        <taxon>Rhizobiaceae</taxon>
        <taxon>Rhizobium/Agrobacterium group</taxon>
        <taxon>Rhizobium</taxon>
    </lineage>
</organism>
<dbReference type="AlphaFoldDB" id="A0A7W8U9R1"/>
<proteinExistence type="predicted"/>
<evidence type="ECO:0000313" key="2">
    <source>
        <dbReference type="EMBL" id="MBB5535348.1"/>
    </source>
</evidence>
<dbReference type="EMBL" id="JACHBK010000004">
    <property type="protein sequence ID" value="MBB5535348.1"/>
    <property type="molecule type" value="Genomic_DNA"/>
</dbReference>
<evidence type="ECO:0000313" key="3">
    <source>
        <dbReference type="Proteomes" id="UP000585507"/>
    </source>
</evidence>
<protein>
    <submittedName>
        <fullName evidence="2">Uncharacterized protein</fullName>
    </submittedName>
</protein>
<reference evidence="2 3" key="1">
    <citation type="submission" date="2020-08" db="EMBL/GenBank/DDBJ databases">
        <title>Genomic Encyclopedia of Type Strains, Phase IV (KMG-V): Genome sequencing to study the core and pangenomes of soil and plant-associated prokaryotes.</title>
        <authorList>
            <person name="Whitman W."/>
        </authorList>
    </citation>
    <scope>NUCLEOTIDE SEQUENCE [LARGE SCALE GENOMIC DNA]</scope>
    <source>
        <strain evidence="2 3">SEMIA 4084</strain>
    </source>
</reference>